<protein>
    <submittedName>
        <fullName evidence="1">Uncharacterized protein</fullName>
    </submittedName>
</protein>
<evidence type="ECO:0000313" key="2">
    <source>
        <dbReference type="Proteomes" id="UP001589613"/>
    </source>
</evidence>
<dbReference type="RefSeq" id="WP_141337803.1">
    <property type="nucleotide sequence ID" value="NZ_JBHMAX010000007.1"/>
</dbReference>
<evidence type="ECO:0000313" key="1">
    <source>
        <dbReference type="EMBL" id="MFB9731143.1"/>
    </source>
</evidence>
<reference evidence="1 2" key="1">
    <citation type="submission" date="2024-09" db="EMBL/GenBank/DDBJ databases">
        <authorList>
            <person name="Sun Q."/>
            <person name="Mori K."/>
        </authorList>
    </citation>
    <scope>NUCLEOTIDE SEQUENCE [LARGE SCALE GENOMIC DNA]</scope>
    <source>
        <strain evidence="1 2">JCM 12763</strain>
    </source>
</reference>
<comment type="caution">
    <text evidence="1">The sequence shown here is derived from an EMBL/GenBank/DDBJ whole genome shotgun (WGS) entry which is preliminary data.</text>
</comment>
<dbReference type="EMBL" id="JBHMAX010000007">
    <property type="protein sequence ID" value="MFB9731143.1"/>
    <property type="molecule type" value="Genomic_DNA"/>
</dbReference>
<gene>
    <name evidence="1" type="ORF">ACFFN0_03690</name>
</gene>
<name>A0ABV5V075_9MICO</name>
<dbReference type="Proteomes" id="UP001589613">
    <property type="component" value="Unassembled WGS sequence"/>
</dbReference>
<accession>A0ABV5V075</accession>
<sequence>MLIADVMALVVPPVTDLLRRTRARGGTHGEQPMFPTIIAVRNGRVVAGVSTPRLQATLSAARTLAVGVDAAALVLAAQAEVEGRPVLVHTVMTRDRRAKQVLQRVELGPGERVAVGEPQDGGTPQDDTVVTALAEAMGHRPVDVTRVARRDTAGTFGEDLYLPPEQGRVVVDAGTVRTLHDRVRGIAGEVFYVPRSPEAARLALEAGLPRPALLGPAGPEEPVDG</sequence>
<proteinExistence type="predicted"/>
<keyword evidence="2" id="KW-1185">Reference proteome</keyword>
<organism evidence="1 2">
    <name type="scientific">Ornithinimicrobium kibberense</name>
    <dbReference type="NCBI Taxonomy" id="282060"/>
    <lineage>
        <taxon>Bacteria</taxon>
        <taxon>Bacillati</taxon>
        <taxon>Actinomycetota</taxon>
        <taxon>Actinomycetes</taxon>
        <taxon>Micrococcales</taxon>
        <taxon>Ornithinimicrobiaceae</taxon>
        <taxon>Ornithinimicrobium</taxon>
    </lineage>
</organism>